<dbReference type="PANTHER" id="PTHR34610">
    <property type="entry name" value="SSL7007 PROTEIN"/>
    <property type="match status" value="1"/>
</dbReference>
<evidence type="ECO:0000313" key="3">
    <source>
        <dbReference type="Proteomes" id="UP000010483"/>
    </source>
</evidence>
<dbReference type="Proteomes" id="UP000010483">
    <property type="component" value="Chromosome"/>
</dbReference>
<reference evidence="3" key="1">
    <citation type="journal article" date="2013" name="Proc. Natl. Acad. Sci. U.S.A.">
        <title>Improving the coverage of the cyanobacterial phylum using diversity-driven genome sequencing.</title>
        <authorList>
            <person name="Shih P.M."/>
            <person name="Wu D."/>
            <person name="Latifi A."/>
            <person name="Axen S.D."/>
            <person name="Fewer D.P."/>
            <person name="Talla E."/>
            <person name="Calteau A."/>
            <person name="Cai F."/>
            <person name="Tandeau de Marsac N."/>
            <person name="Rippka R."/>
            <person name="Herdman M."/>
            <person name="Sivonen K."/>
            <person name="Coursin T."/>
            <person name="Laurent T."/>
            <person name="Goodwin L."/>
            <person name="Nolan M."/>
            <person name="Davenport K.W."/>
            <person name="Han C.S."/>
            <person name="Rubin E.M."/>
            <person name="Eisen J.A."/>
            <person name="Woyke T."/>
            <person name="Gugger M."/>
            <person name="Kerfeld C.A."/>
        </authorList>
    </citation>
    <scope>NUCLEOTIDE SEQUENCE [LARGE SCALE GENOMIC DNA]</scope>
    <source>
        <strain evidence="3">ATCC 29140 / PCC 7202</strain>
    </source>
</reference>
<evidence type="ECO:0000259" key="1">
    <source>
        <dbReference type="SMART" id="SM00670"/>
    </source>
</evidence>
<dbReference type="KEGG" id="csn:Cyast_2448"/>
<keyword evidence="3" id="KW-1185">Reference proteome</keyword>
<dbReference type="SUPFAM" id="SSF88723">
    <property type="entry name" value="PIN domain-like"/>
    <property type="match status" value="1"/>
</dbReference>
<dbReference type="InterPro" id="IPR002716">
    <property type="entry name" value="PIN_dom"/>
</dbReference>
<dbReference type="STRING" id="292563.Cyast_2448"/>
<proteinExistence type="predicted"/>
<dbReference type="AlphaFoldDB" id="K9YQJ2"/>
<organism evidence="2 3">
    <name type="scientific">Cyanobacterium stanieri (strain ATCC 29140 / PCC 7202)</name>
    <dbReference type="NCBI Taxonomy" id="292563"/>
    <lineage>
        <taxon>Bacteria</taxon>
        <taxon>Bacillati</taxon>
        <taxon>Cyanobacteriota</taxon>
        <taxon>Cyanophyceae</taxon>
        <taxon>Oscillatoriophycideae</taxon>
        <taxon>Chroococcales</taxon>
        <taxon>Geminocystaceae</taxon>
        <taxon>Cyanobacterium</taxon>
    </lineage>
</organism>
<accession>K9YQJ2</accession>
<dbReference type="SMART" id="SM00670">
    <property type="entry name" value="PINc"/>
    <property type="match status" value="1"/>
</dbReference>
<sequence>MIDFSIRLVLDTNILISSILAPNSIPAQVLNWGENRGIILYSHDTLSELSSVLSRTKFAKYITPKEIDGLSERIKINWHCVPIIQRVNLCRDEKDNKFIDLALNGNASYLITGDDDLLVLNPIQDVLILKPRDFWSLINLSSG</sequence>
<dbReference type="BioCyc" id="CSTA292563:G1353-2450-MONOMER"/>
<dbReference type="NCBIfam" id="TIGR00305">
    <property type="entry name" value="putative toxin-antitoxin system toxin component, PIN family"/>
    <property type="match status" value="1"/>
</dbReference>
<dbReference type="PATRIC" id="fig|292563.3.peg.2554"/>
<name>K9YQJ2_CYASC</name>
<dbReference type="EMBL" id="CP003940">
    <property type="protein sequence ID" value="AFZ48393.1"/>
    <property type="molecule type" value="Genomic_DNA"/>
</dbReference>
<dbReference type="PANTHER" id="PTHR34610:SF4">
    <property type="entry name" value="SLL8027 PROTEIN"/>
    <property type="match status" value="1"/>
</dbReference>
<protein>
    <submittedName>
        <fullName evidence="2">Nucleotide binding protein PINc</fullName>
    </submittedName>
</protein>
<evidence type="ECO:0000313" key="2">
    <source>
        <dbReference type="EMBL" id="AFZ48393.1"/>
    </source>
</evidence>
<dbReference type="InterPro" id="IPR002850">
    <property type="entry name" value="PIN_toxin-like"/>
</dbReference>
<dbReference type="InterPro" id="IPR029060">
    <property type="entry name" value="PIN-like_dom_sf"/>
</dbReference>
<dbReference type="Pfam" id="PF13470">
    <property type="entry name" value="PIN_3"/>
    <property type="match status" value="1"/>
</dbReference>
<dbReference type="HOGENOM" id="CLU_116617_3_2_3"/>
<gene>
    <name evidence="2" type="ordered locus">Cyast_2448</name>
</gene>
<dbReference type="eggNOG" id="COG1569">
    <property type="taxonomic scope" value="Bacteria"/>
</dbReference>
<feature type="domain" description="PIN" evidence="1">
    <location>
        <begin position="6"/>
        <end position="119"/>
    </location>
</feature>